<sequence length="532" mass="56553">MRRTLLTADRIFTQDTTNSIVEALVIDGDRVLAGGTRKDMADRAGPGIRHLDLPGATVIPGLIESHIHPTYAGLTDGWADCRTPPCSSIVDIQRALRGVAPSAGWIRGWGYDDTQVRECRHLTRDDLDAVSTVRPVIVLHISGHFAVANTVALATAGIDESTVDPGDPQFPRTADGRLTGMAWEIDAVARLSAAIPNITDAEVRAALLRSLELARSRGITTVHDLGVGLSAGMQELAAYRALDNNRELPVHTVGFLRGDLTTDALDNGGIGFAATASPGSRFRLAGAKFWADGSIQGLSAALRAPYTCSPDHHGDLLYPQEQLDAMVLRVHRAGGQVAVHANGDAAVGAAISALRSAQASDGRRARHRIEHCQVTDSTDLAAIRKAELGVSFFVNHVLHWGDRHRDRFLGPERAADLDPLACAAALGLRFGLHSDCPITPMDPLQTIRTAVTRLTKGGSVLGADQRIGVHRAIQAMTTDSAYLVHDEHQAGTLAPGQRADLVALDGDLTALADGAAEIPRPALVMIDGRWAA</sequence>
<evidence type="ECO:0000259" key="1">
    <source>
        <dbReference type="Pfam" id="PF07969"/>
    </source>
</evidence>
<gene>
    <name evidence="2" type="ORF">JGU71_24010</name>
</gene>
<dbReference type="PANTHER" id="PTHR22642">
    <property type="entry name" value="IMIDAZOLONEPROPIONASE"/>
    <property type="match status" value="1"/>
</dbReference>
<dbReference type="CDD" id="cd01300">
    <property type="entry name" value="YtcJ_like"/>
    <property type="match status" value="1"/>
</dbReference>
<dbReference type="GO" id="GO:0016810">
    <property type="term" value="F:hydrolase activity, acting on carbon-nitrogen (but not peptide) bonds"/>
    <property type="evidence" value="ECO:0007669"/>
    <property type="project" value="InterPro"/>
</dbReference>
<dbReference type="Gene3D" id="3.20.20.140">
    <property type="entry name" value="Metal-dependent hydrolases"/>
    <property type="match status" value="1"/>
</dbReference>
<dbReference type="PANTHER" id="PTHR22642:SF2">
    <property type="entry name" value="PROTEIN LONG AFTER FAR-RED 3"/>
    <property type="match status" value="1"/>
</dbReference>
<protein>
    <submittedName>
        <fullName evidence="2">Amidohydrolase</fullName>
    </submittedName>
</protein>
<proteinExistence type="predicted"/>
<dbReference type="EMBL" id="JAEMNV010000009">
    <property type="protein sequence ID" value="MBJ8341956.1"/>
    <property type="molecule type" value="Genomic_DNA"/>
</dbReference>
<dbReference type="AlphaFoldDB" id="A0A934U5Z0"/>
<evidence type="ECO:0000313" key="2">
    <source>
        <dbReference type="EMBL" id="MBJ8341956.1"/>
    </source>
</evidence>
<keyword evidence="3" id="KW-1185">Reference proteome</keyword>
<dbReference type="SUPFAM" id="SSF51338">
    <property type="entry name" value="Composite domain of metallo-dependent hydrolases"/>
    <property type="match status" value="1"/>
</dbReference>
<feature type="domain" description="Amidohydrolase 3" evidence="1">
    <location>
        <begin position="51"/>
        <end position="528"/>
    </location>
</feature>
<dbReference type="RefSeq" id="WP_199707094.1">
    <property type="nucleotide sequence ID" value="NZ_JAEMNV010000009.1"/>
</dbReference>
<dbReference type="InterPro" id="IPR011059">
    <property type="entry name" value="Metal-dep_hydrolase_composite"/>
</dbReference>
<evidence type="ECO:0000313" key="3">
    <source>
        <dbReference type="Proteomes" id="UP000655868"/>
    </source>
</evidence>
<dbReference type="Pfam" id="PF07969">
    <property type="entry name" value="Amidohydro_3"/>
    <property type="match status" value="1"/>
</dbReference>
<accession>A0A934U5Z0</accession>
<dbReference type="InterPro" id="IPR033932">
    <property type="entry name" value="YtcJ-like"/>
</dbReference>
<dbReference type="SUPFAM" id="SSF51556">
    <property type="entry name" value="Metallo-dependent hydrolases"/>
    <property type="match status" value="1"/>
</dbReference>
<organism evidence="2 3">
    <name type="scientific">Antrihabitans stalagmiti</name>
    <dbReference type="NCBI Taxonomy" id="2799499"/>
    <lineage>
        <taxon>Bacteria</taxon>
        <taxon>Bacillati</taxon>
        <taxon>Actinomycetota</taxon>
        <taxon>Actinomycetes</taxon>
        <taxon>Mycobacteriales</taxon>
        <taxon>Nocardiaceae</taxon>
        <taxon>Antrihabitans</taxon>
    </lineage>
</organism>
<dbReference type="Proteomes" id="UP000655868">
    <property type="component" value="Unassembled WGS sequence"/>
</dbReference>
<dbReference type="Gene3D" id="3.10.310.70">
    <property type="match status" value="1"/>
</dbReference>
<dbReference type="InterPro" id="IPR032466">
    <property type="entry name" value="Metal_Hydrolase"/>
</dbReference>
<name>A0A934U5Z0_9NOCA</name>
<dbReference type="Gene3D" id="2.30.40.10">
    <property type="entry name" value="Urease, subunit C, domain 1"/>
    <property type="match status" value="1"/>
</dbReference>
<comment type="caution">
    <text evidence="2">The sequence shown here is derived from an EMBL/GenBank/DDBJ whole genome shotgun (WGS) entry which is preliminary data.</text>
</comment>
<reference evidence="2" key="1">
    <citation type="submission" date="2020-12" db="EMBL/GenBank/DDBJ databases">
        <title>Antrihabitans popcorni sp. nov. and Antrihabitans auranticaus sp. nov., isolated from a larva cave.</title>
        <authorList>
            <person name="Lee S.D."/>
            <person name="Kim I.S."/>
        </authorList>
    </citation>
    <scope>NUCLEOTIDE SEQUENCE</scope>
    <source>
        <strain evidence="2">YC3-6</strain>
    </source>
</reference>
<dbReference type="InterPro" id="IPR013108">
    <property type="entry name" value="Amidohydro_3"/>
</dbReference>